<dbReference type="InterPro" id="IPR011545">
    <property type="entry name" value="DEAD/DEAH_box_helicase_dom"/>
</dbReference>
<comment type="caution">
    <text evidence="12">The sequence shown here is derived from an EMBL/GenBank/DDBJ whole genome shotgun (WGS) entry which is preliminary data.</text>
</comment>
<feature type="region of interest" description="Disordered" evidence="9">
    <location>
        <begin position="253"/>
        <end position="320"/>
    </location>
</feature>
<gene>
    <name evidence="12" type="ORF">BJ989_002462</name>
</gene>
<keyword evidence="13" id="KW-1185">Reference proteome</keyword>
<feature type="domain" description="Helicase ATP-binding" evidence="10">
    <location>
        <begin position="36"/>
        <end position="229"/>
    </location>
</feature>
<evidence type="ECO:0000259" key="10">
    <source>
        <dbReference type="PROSITE" id="PS51192"/>
    </source>
</evidence>
<feature type="compositionally biased region" description="Low complexity" evidence="9">
    <location>
        <begin position="1515"/>
        <end position="1526"/>
    </location>
</feature>
<dbReference type="PANTHER" id="PTHR47962:SF5">
    <property type="entry name" value="ATP-DEPENDENT HELICASE LHR-RELATED"/>
    <property type="match status" value="1"/>
</dbReference>
<dbReference type="GO" id="GO:0006281">
    <property type="term" value="P:DNA repair"/>
    <property type="evidence" value="ECO:0007669"/>
    <property type="project" value="UniProtKB-KW"/>
</dbReference>
<sequence>MTTAATSSVLERFSTPTRTWFEAAFAAPTPAQAGAWEAIGAGRHALVVAPTGSGKTLSAFLWSLDQLLTTERPEDRTTRCRVLYVSPLKALAVDVERNLRAPLAGIRHTAARLGTRVPEVRVGLRSGDTSAADRRKLVTDPPDIVITTPESLFLMLTSQARESLRGVQTVILDEVHAVAGTKRGAHLAVTLERLDALLERPAQRIGLSATVRPLEEVARFLGGSAPVEVVAPPSAKEWDLRVVVPVEDMTAPEAYDDSRLPRGGPASGNGVQRFKGGPPPQAGDPVEPGDAAAADVAPDDDDPFADLFGGTVAQPVGDPSRAQSLWPHIEESVVDLVEQHRSTIVFANSRRLAERLTARLNEIATERAEAAAPDAAPEQPGSRWRLEQRPPAEVAGQSGSTRGGGADAGPGPHDGGPGAVVIAKAHHGSVSKEQRALIEDDLKRGRLPCVVATSSLELGIDMGAVDLVVQIESPPSVASALQRVGRAGHQVGEVSRGVLFPKHRGDLAQTAVAVERMLTGAIESLRVPTNPLDVLAQQVVAATALDEWDVEELYALVRRSAAFTSLPRSAYDATLDLLSGRYPSDEFAELRPRVVWDRVAGTLTARPGAQRLAVTSGGTIPDRGLFGVFLAGGEGPGRRVGELDEEMVYESRVGDVFALGATSWRIEDITHDRVLVTPAPGIPGRLPFWRGDSLGRPAELGEAVGALVRELGALPQERAEAQVAQRGLDDFAAGNLVAYLREQQEATSALPTDRTVLVERFRDELGDWRLVVHSPYGTPVHAPWALAINARMRERYGIDGQAVASDDGIVIRVPDTDAEPPTGEVVVFEPDEVEDLVTSEVGGSSLFASRFRECAARALLLPRRDPGRRSPLWQQRQRAAQLLEVASKYPSFPIVLEAVRECLQDVYDLPSLVGLMRRLERREVTVTDVETTTPSPFARSLLFGYVAQFVYEGDSPIAERRAAALALDQGLLAELLGRAELRELLDPDVLAEVEAELQRLAEDRRARDTEGVADLVRQVGPLSVDEVDARTTDAVDALASLTELARARRVVAVRMGGEERWAAVEDVGRLRDGLGVPVPPGTPDAFTDPVDDPIADLVSRYARTHGPFTTDDVAARLGLGAAVVRHTLQRLGGQGRVLEGEFRPSGSGQEWCDAEVLRRLRRRSLARLRKEVEPVEPTALGRFATAWQHVRPARGGLRGVDGVLTVLDQLAGCPVPASALESLVLPARVRDYTPAYLDELTASGEVVWSGHGTLPGQDGWVSLHLADTSPLTLPVPEPLEGELGGDLHRAVVAALEPGGAWFFRQLADAVGATDDKALAAVLWDLVWAGHLSNDTLTPLRALLRGGGTAHRTRRPPPRARTGGAALRGAGLRGGGARARMPSRSGPPETGGRWALLPEVETDPTRRAHAAAEGLLERHGVVTRGAVVSERVPGGFAAVYKVLSRLEETGRCRRGYFVEGLGAAQFGTSGAVDRLRTYAELAPDAEPVAVALAATDPANPYGAALPWPERDDVGEASSSAPGSSSGSSPGGAGAAGTRHRPGRKAGALVVLVDGRLTLYVERGGRTLLTWTDDAARLTAAARALAEAAQEGALGRLTVEKADGAAILGAHDTPLRAALDAAGFVATPQGLRLRSRS</sequence>
<keyword evidence="6" id="KW-0238">DNA-binding</keyword>
<dbReference type="GO" id="GO:0016887">
    <property type="term" value="F:ATP hydrolysis activity"/>
    <property type="evidence" value="ECO:0007669"/>
    <property type="project" value="TreeGrafter"/>
</dbReference>
<keyword evidence="8" id="KW-0413">Isomerase</keyword>
<dbReference type="InterPro" id="IPR055369">
    <property type="entry name" value="WH2_Lhr"/>
</dbReference>
<dbReference type="EC" id="3.6.4.-" evidence="12"/>
<dbReference type="GO" id="GO:0004386">
    <property type="term" value="F:helicase activity"/>
    <property type="evidence" value="ECO:0007669"/>
    <property type="project" value="UniProtKB-KW"/>
</dbReference>
<keyword evidence="1" id="KW-0547">Nucleotide-binding</keyword>
<feature type="domain" description="Helicase C-terminal" evidence="11">
    <location>
        <begin position="328"/>
        <end position="533"/>
    </location>
</feature>
<dbReference type="InterPro" id="IPR052511">
    <property type="entry name" value="ATP-dep_Helicase"/>
</dbReference>
<evidence type="ECO:0000259" key="11">
    <source>
        <dbReference type="PROSITE" id="PS51194"/>
    </source>
</evidence>
<dbReference type="InterPro" id="IPR055367">
    <property type="entry name" value="WH4_Lhr"/>
</dbReference>
<accession>A0A7Y9UL78</accession>
<keyword evidence="4 12" id="KW-0347">Helicase</keyword>
<feature type="region of interest" description="Disordered" evidence="9">
    <location>
        <begin position="1501"/>
        <end position="1540"/>
    </location>
</feature>
<evidence type="ECO:0000256" key="4">
    <source>
        <dbReference type="ARBA" id="ARBA00022806"/>
    </source>
</evidence>
<dbReference type="InterPro" id="IPR014001">
    <property type="entry name" value="Helicase_ATP-bd"/>
</dbReference>
<dbReference type="Pfam" id="PF08494">
    <property type="entry name" value="DEAD_assoc"/>
    <property type="match status" value="1"/>
</dbReference>
<evidence type="ECO:0000256" key="7">
    <source>
        <dbReference type="ARBA" id="ARBA00023204"/>
    </source>
</evidence>
<dbReference type="Pfam" id="PF23236">
    <property type="entry name" value="WHD_2nd_Lhr"/>
    <property type="match status" value="1"/>
</dbReference>
<dbReference type="InterPro" id="IPR013701">
    <property type="entry name" value="Lhr-like_DEAD/DEAH_assoc"/>
</dbReference>
<keyword evidence="3 12" id="KW-0378">Hydrolase</keyword>
<feature type="compositionally biased region" description="Low complexity" evidence="9">
    <location>
        <begin position="370"/>
        <end position="380"/>
    </location>
</feature>
<dbReference type="InterPro" id="IPR055368">
    <property type="entry name" value="WH3_Lhr"/>
</dbReference>
<feature type="region of interest" description="Disordered" evidence="9">
    <location>
        <begin position="367"/>
        <end position="420"/>
    </location>
</feature>
<dbReference type="Pfam" id="PF00271">
    <property type="entry name" value="Helicase_C"/>
    <property type="match status" value="1"/>
</dbReference>
<dbReference type="Gene3D" id="3.40.50.300">
    <property type="entry name" value="P-loop containing nucleotide triphosphate hydrolases"/>
    <property type="match status" value="2"/>
</dbReference>
<feature type="compositionally biased region" description="Low complexity" evidence="9">
    <location>
        <begin position="283"/>
        <end position="296"/>
    </location>
</feature>
<evidence type="ECO:0000313" key="12">
    <source>
        <dbReference type="EMBL" id="NYG56158.1"/>
    </source>
</evidence>
<dbReference type="InterPro" id="IPR027417">
    <property type="entry name" value="P-loop_NTPase"/>
</dbReference>
<dbReference type="SMART" id="SM00487">
    <property type="entry name" value="DEXDc"/>
    <property type="match status" value="1"/>
</dbReference>
<evidence type="ECO:0000256" key="1">
    <source>
        <dbReference type="ARBA" id="ARBA00022741"/>
    </source>
</evidence>
<feature type="compositionally biased region" description="Low complexity" evidence="9">
    <location>
        <begin position="1359"/>
        <end position="1369"/>
    </location>
</feature>
<dbReference type="InterPro" id="IPR045628">
    <property type="entry name" value="Lhr_WH_dom"/>
</dbReference>
<keyword evidence="5" id="KW-0067">ATP-binding</keyword>
<proteinExistence type="predicted"/>
<dbReference type="PANTHER" id="PTHR47962">
    <property type="entry name" value="ATP-DEPENDENT HELICASE LHR-RELATED-RELATED"/>
    <property type="match status" value="1"/>
</dbReference>
<keyword evidence="2" id="KW-0227">DNA damage</keyword>
<evidence type="ECO:0000256" key="5">
    <source>
        <dbReference type="ARBA" id="ARBA00022840"/>
    </source>
</evidence>
<protein>
    <submittedName>
        <fullName evidence="12">ATP-dependent Lhr-like helicase</fullName>
        <ecNumber evidence="12">3.6.4.-</ecNumber>
    </submittedName>
</protein>
<dbReference type="InterPro" id="IPR001650">
    <property type="entry name" value="Helicase_C-like"/>
</dbReference>
<evidence type="ECO:0000256" key="6">
    <source>
        <dbReference type="ARBA" id="ARBA00023125"/>
    </source>
</evidence>
<dbReference type="GO" id="GO:0005524">
    <property type="term" value="F:ATP binding"/>
    <property type="evidence" value="ECO:0007669"/>
    <property type="project" value="UniProtKB-KW"/>
</dbReference>
<evidence type="ECO:0000256" key="3">
    <source>
        <dbReference type="ARBA" id="ARBA00022801"/>
    </source>
</evidence>
<dbReference type="Proteomes" id="UP000544110">
    <property type="component" value="Unassembled WGS sequence"/>
</dbReference>
<dbReference type="SUPFAM" id="SSF52540">
    <property type="entry name" value="P-loop containing nucleoside triphosphate hydrolases"/>
    <property type="match status" value="1"/>
</dbReference>
<dbReference type="Pfam" id="PF00270">
    <property type="entry name" value="DEAD"/>
    <property type="match status" value="1"/>
</dbReference>
<dbReference type="RefSeq" id="WP_179518466.1">
    <property type="nucleotide sequence ID" value="NZ_JACCAC010000001.1"/>
</dbReference>
<dbReference type="Pfam" id="PF23234">
    <property type="entry name" value="WHD_4th_Lhr"/>
    <property type="match status" value="1"/>
</dbReference>
<dbReference type="EMBL" id="JACCAC010000001">
    <property type="protein sequence ID" value="NYG56158.1"/>
    <property type="molecule type" value="Genomic_DNA"/>
</dbReference>
<dbReference type="Pfam" id="PF19306">
    <property type="entry name" value="WHD_Lhr"/>
    <property type="match status" value="1"/>
</dbReference>
<evidence type="ECO:0000256" key="9">
    <source>
        <dbReference type="SAM" id="MobiDB-lite"/>
    </source>
</evidence>
<keyword evidence="7" id="KW-0234">DNA repair</keyword>
<feature type="compositionally biased region" description="Gly residues" evidence="9">
    <location>
        <begin position="401"/>
        <end position="418"/>
    </location>
</feature>
<reference evidence="12 13" key="1">
    <citation type="submission" date="2020-07" db="EMBL/GenBank/DDBJ databases">
        <title>Sequencing the genomes of 1000 actinobacteria strains.</title>
        <authorList>
            <person name="Klenk H.-P."/>
        </authorList>
    </citation>
    <scope>NUCLEOTIDE SEQUENCE [LARGE SCALE GENOMIC DNA]</scope>
    <source>
        <strain evidence="12 13">DSM 24552</strain>
    </source>
</reference>
<dbReference type="SMART" id="SM00490">
    <property type="entry name" value="HELICc"/>
    <property type="match status" value="1"/>
</dbReference>
<dbReference type="CDD" id="cd17922">
    <property type="entry name" value="DEXHc_LHR-like"/>
    <property type="match status" value="1"/>
</dbReference>
<dbReference type="GO" id="GO:0003677">
    <property type="term" value="F:DNA binding"/>
    <property type="evidence" value="ECO:0007669"/>
    <property type="project" value="UniProtKB-KW"/>
</dbReference>
<evidence type="ECO:0000313" key="13">
    <source>
        <dbReference type="Proteomes" id="UP000544110"/>
    </source>
</evidence>
<name>A0A7Y9UL78_9ACTN</name>
<dbReference type="PROSITE" id="PS51192">
    <property type="entry name" value="HELICASE_ATP_BIND_1"/>
    <property type="match status" value="1"/>
</dbReference>
<dbReference type="Pfam" id="PF23235">
    <property type="entry name" value="WHD_3rd_Lhr"/>
    <property type="match status" value="1"/>
</dbReference>
<evidence type="ECO:0000256" key="8">
    <source>
        <dbReference type="ARBA" id="ARBA00023235"/>
    </source>
</evidence>
<dbReference type="PROSITE" id="PS51194">
    <property type="entry name" value="HELICASE_CTER"/>
    <property type="match status" value="1"/>
</dbReference>
<organism evidence="12 13">
    <name type="scientific">Nocardioides perillae</name>
    <dbReference type="NCBI Taxonomy" id="1119534"/>
    <lineage>
        <taxon>Bacteria</taxon>
        <taxon>Bacillati</taxon>
        <taxon>Actinomycetota</taxon>
        <taxon>Actinomycetes</taxon>
        <taxon>Propionibacteriales</taxon>
        <taxon>Nocardioidaceae</taxon>
        <taxon>Nocardioides</taxon>
    </lineage>
</organism>
<feature type="region of interest" description="Disordered" evidence="9">
    <location>
        <begin position="1346"/>
        <end position="1392"/>
    </location>
</feature>
<evidence type="ECO:0000256" key="2">
    <source>
        <dbReference type="ARBA" id="ARBA00022763"/>
    </source>
</evidence>